<dbReference type="Proteomes" id="UP000244956">
    <property type="component" value="Unassembled WGS sequence"/>
</dbReference>
<feature type="transmembrane region" description="Helical" evidence="1">
    <location>
        <begin position="6"/>
        <end position="23"/>
    </location>
</feature>
<keyword evidence="1" id="KW-0472">Membrane</keyword>
<dbReference type="EMBL" id="QEWP01000006">
    <property type="protein sequence ID" value="PWD99546.1"/>
    <property type="molecule type" value="Genomic_DNA"/>
</dbReference>
<dbReference type="PIRSF" id="PIRSF028777">
    <property type="entry name" value="UCP028777"/>
    <property type="match status" value="1"/>
</dbReference>
<feature type="domain" description="Inner membrane component" evidence="2">
    <location>
        <begin position="4"/>
        <end position="53"/>
    </location>
</feature>
<organism evidence="3 4">
    <name type="scientific">Marinilabilia rubra</name>
    <dbReference type="NCBI Taxonomy" id="2162893"/>
    <lineage>
        <taxon>Bacteria</taxon>
        <taxon>Pseudomonadati</taxon>
        <taxon>Bacteroidota</taxon>
        <taxon>Bacteroidia</taxon>
        <taxon>Marinilabiliales</taxon>
        <taxon>Marinilabiliaceae</taxon>
        <taxon>Marinilabilia</taxon>
    </lineage>
</organism>
<dbReference type="InterPro" id="IPR052937">
    <property type="entry name" value="Inner_membrane_protein"/>
</dbReference>
<feature type="transmembrane region" description="Helical" evidence="1">
    <location>
        <begin position="72"/>
        <end position="100"/>
    </location>
</feature>
<dbReference type="PANTHER" id="PTHR42903">
    <property type="entry name" value="INNER MEMBRANE PROTEIN YCCF"/>
    <property type="match status" value="1"/>
</dbReference>
<dbReference type="AlphaFoldDB" id="A0A2U2B932"/>
<keyword evidence="1" id="KW-0812">Transmembrane</keyword>
<dbReference type="Pfam" id="PF03733">
    <property type="entry name" value="YccF"/>
    <property type="match status" value="2"/>
</dbReference>
<evidence type="ECO:0000256" key="1">
    <source>
        <dbReference type="SAM" id="Phobius"/>
    </source>
</evidence>
<proteinExistence type="predicted"/>
<comment type="caution">
    <text evidence="3">The sequence shown here is derived from an EMBL/GenBank/DDBJ whole genome shotgun (WGS) entry which is preliminary data.</text>
</comment>
<keyword evidence="4" id="KW-1185">Reference proteome</keyword>
<evidence type="ECO:0000259" key="2">
    <source>
        <dbReference type="Pfam" id="PF03733"/>
    </source>
</evidence>
<evidence type="ECO:0000313" key="3">
    <source>
        <dbReference type="EMBL" id="PWD99546.1"/>
    </source>
</evidence>
<sequence>MSLLGNLIWLIFGGLVTAIEYFVASLILMVTIVGIPFGIQTLKLGLLALWPFSQKVVPSPSQGGCLSTFMNILWILVGGIWIAATHLVFGLLLAITIIGLPWARQHFKLAGLALTPFGYDVV</sequence>
<dbReference type="GO" id="GO:0005886">
    <property type="term" value="C:plasma membrane"/>
    <property type="evidence" value="ECO:0007669"/>
    <property type="project" value="TreeGrafter"/>
</dbReference>
<reference evidence="3 4" key="1">
    <citation type="submission" date="2018-05" db="EMBL/GenBank/DDBJ databases">
        <title>Marinilabilia rubrum sp. nov., isolated from saltern sediment.</title>
        <authorList>
            <person name="Zhang R."/>
        </authorList>
    </citation>
    <scope>NUCLEOTIDE SEQUENCE [LARGE SCALE GENOMIC DNA]</scope>
    <source>
        <strain evidence="3 4">WTE16</strain>
    </source>
</reference>
<dbReference type="RefSeq" id="WP_109264087.1">
    <property type="nucleotide sequence ID" value="NZ_QEWP01000006.1"/>
</dbReference>
<name>A0A2U2B932_9BACT</name>
<dbReference type="NCBIfam" id="NF008740">
    <property type="entry name" value="PRK11770.1-2"/>
    <property type="match status" value="1"/>
</dbReference>
<feature type="domain" description="Inner membrane component" evidence="2">
    <location>
        <begin position="69"/>
        <end position="118"/>
    </location>
</feature>
<evidence type="ECO:0000313" key="4">
    <source>
        <dbReference type="Proteomes" id="UP000244956"/>
    </source>
</evidence>
<dbReference type="InterPro" id="IPR005185">
    <property type="entry name" value="YccF"/>
</dbReference>
<gene>
    <name evidence="3" type="ORF">DDZ16_08810</name>
</gene>
<accession>A0A2U2B932</accession>
<dbReference type="PANTHER" id="PTHR42903:SF1">
    <property type="entry name" value="INNER MEMBRANE PROTEIN YCCF"/>
    <property type="match status" value="1"/>
</dbReference>
<keyword evidence="1" id="KW-1133">Transmembrane helix</keyword>
<dbReference type="InterPro" id="IPR031308">
    <property type="entry name" value="UCP028777"/>
</dbReference>
<dbReference type="OrthoDB" id="9790567at2"/>
<protein>
    <submittedName>
        <fullName evidence="3">YccF domain-containing protein</fullName>
    </submittedName>
</protein>